<protein>
    <submittedName>
        <fullName evidence="1">Uncharacterized protein</fullName>
    </submittedName>
</protein>
<sequence length="128" mass="13807">MGTKTECLHSDKDIYLSHTQAFTSPPLIHGAPMSSSVWQALTHNALARLHAARSPAKTGGHSRGDLGSDLSRAPVDSWRAFTLSCVQPLAATMSRAVYTFGEANDSLDLQVLAHCCSCNIPGLRYKRP</sequence>
<accession>A0AAV4ETC5</accession>
<gene>
    <name evidence="1" type="ORF">ElyMa_001905900</name>
</gene>
<evidence type="ECO:0000313" key="2">
    <source>
        <dbReference type="Proteomes" id="UP000762676"/>
    </source>
</evidence>
<dbReference type="EMBL" id="BMAT01003865">
    <property type="protein sequence ID" value="GFR63840.1"/>
    <property type="molecule type" value="Genomic_DNA"/>
</dbReference>
<dbReference type="Proteomes" id="UP000762676">
    <property type="component" value="Unassembled WGS sequence"/>
</dbReference>
<reference evidence="1 2" key="1">
    <citation type="journal article" date="2021" name="Elife">
        <title>Chloroplast acquisition without the gene transfer in kleptoplastic sea slugs, Plakobranchus ocellatus.</title>
        <authorList>
            <person name="Maeda T."/>
            <person name="Takahashi S."/>
            <person name="Yoshida T."/>
            <person name="Shimamura S."/>
            <person name="Takaki Y."/>
            <person name="Nagai Y."/>
            <person name="Toyoda A."/>
            <person name="Suzuki Y."/>
            <person name="Arimoto A."/>
            <person name="Ishii H."/>
            <person name="Satoh N."/>
            <person name="Nishiyama T."/>
            <person name="Hasebe M."/>
            <person name="Maruyama T."/>
            <person name="Minagawa J."/>
            <person name="Obokata J."/>
            <person name="Shigenobu S."/>
        </authorList>
    </citation>
    <scope>NUCLEOTIDE SEQUENCE [LARGE SCALE GENOMIC DNA]</scope>
</reference>
<organism evidence="1 2">
    <name type="scientific">Elysia marginata</name>
    <dbReference type="NCBI Taxonomy" id="1093978"/>
    <lineage>
        <taxon>Eukaryota</taxon>
        <taxon>Metazoa</taxon>
        <taxon>Spiralia</taxon>
        <taxon>Lophotrochozoa</taxon>
        <taxon>Mollusca</taxon>
        <taxon>Gastropoda</taxon>
        <taxon>Heterobranchia</taxon>
        <taxon>Euthyneura</taxon>
        <taxon>Panpulmonata</taxon>
        <taxon>Sacoglossa</taxon>
        <taxon>Placobranchoidea</taxon>
        <taxon>Plakobranchidae</taxon>
        <taxon>Elysia</taxon>
    </lineage>
</organism>
<keyword evidence="2" id="KW-1185">Reference proteome</keyword>
<evidence type="ECO:0000313" key="1">
    <source>
        <dbReference type="EMBL" id="GFR63840.1"/>
    </source>
</evidence>
<proteinExistence type="predicted"/>
<comment type="caution">
    <text evidence="1">The sequence shown here is derived from an EMBL/GenBank/DDBJ whole genome shotgun (WGS) entry which is preliminary data.</text>
</comment>
<dbReference type="AlphaFoldDB" id="A0AAV4ETC5"/>
<name>A0AAV4ETC5_9GAST</name>